<dbReference type="Proteomes" id="UP000692954">
    <property type="component" value="Unassembled WGS sequence"/>
</dbReference>
<keyword evidence="2" id="KW-1185">Reference proteome</keyword>
<dbReference type="EMBL" id="CAJJDN010000249">
    <property type="protein sequence ID" value="CAD8129892.1"/>
    <property type="molecule type" value="Genomic_DNA"/>
</dbReference>
<protein>
    <submittedName>
        <fullName evidence="1">Uncharacterized protein</fullName>
    </submittedName>
</protein>
<comment type="caution">
    <text evidence="1">The sequence shown here is derived from an EMBL/GenBank/DDBJ whole genome shotgun (WGS) entry which is preliminary data.</text>
</comment>
<sequence>MEIFTCKYENNENEAIIEFCVNQTCQKSSQYCYKCLMTMHSDHHDDCIRFKNLTDLINEYISFQGQIIQQSNEISIKQAIRFIQRSKEWKTIFPLQKI</sequence>
<dbReference type="OrthoDB" id="319908at2759"/>
<gene>
    <name evidence="1" type="ORF">PSON_ATCC_30995.1.T2490013</name>
</gene>
<organism evidence="1 2">
    <name type="scientific">Paramecium sonneborni</name>
    <dbReference type="NCBI Taxonomy" id="65129"/>
    <lineage>
        <taxon>Eukaryota</taxon>
        <taxon>Sar</taxon>
        <taxon>Alveolata</taxon>
        <taxon>Ciliophora</taxon>
        <taxon>Intramacronucleata</taxon>
        <taxon>Oligohymenophorea</taxon>
        <taxon>Peniculida</taxon>
        <taxon>Parameciidae</taxon>
        <taxon>Paramecium</taxon>
    </lineage>
</organism>
<reference evidence="1" key="1">
    <citation type="submission" date="2021-01" db="EMBL/GenBank/DDBJ databases">
        <authorList>
            <consortium name="Genoscope - CEA"/>
            <person name="William W."/>
        </authorList>
    </citation>
    <scope>NUCLEOTIDE SEQUENCE</scope>
</reference>
<proteinExistence type="predicted"/>
<evidence type="ECO:0000313" key="1">
    <source>
        <dbReference type="EMBL" id="CAD8129892.1"/>
    </source>
</evidence>
<dbReference type="AlphaFoldDB" id="A0A8S1RRI2"/>
<evidence type="ECO:0000313" key="2">
    <source>
        <dbReference type="Proteomes" id="UP000692954"/>
    </source>
</evidence>
<name>A0A8S1RRI2_9CILI</name>
<accession>A0A8S1RRI2</accession>